<evidence type="ECO:0000313" key="2">
    <source>
        <dbReference type="EMBL" id="MDM7832044.1"/>
    </source>
</evidence>
<protein>
    <submittedName>
        <fullName evidence="2">DUF5302 domain-containing protein</fullName>
    </submittedName>
</protein>
<keyword evidence="3" id="KW-1185">Reference proteome</keyword>
<gene>
    <name evidence="2" type="ORF">QRT05_11925</name>
</gene>
<dbReference type="Pfam" id="PF17227">
    <property type="entry name" value="DUF5302"/>
    <property type="match status" value="1"/>
</dbReference>
<dbReference type="InterPro" id="IPR035172">
    <property type="entry name" value="DUF5302"/>
</dbReference>
<name>A0ABT7S927_9CELL</name>
<dbReference type="Proteomes" id="UP001321453">
    <property type="component" value="Unassembled WGS sequence"/>
</dbReference>
<evidence type="ECO:0000313" key="3">
    <source>
        <dbReference type="Proteomes" id="UP001321453"/>
    </source>
</evidence>
<sequence length="62" mass="6560">MAQDDKAGAVSEDAKAKFREALDRKKSASHRTADGTANTGQVHGSETAGPSQRRFQRKSGSA</sequence>
<accession>A0ABT7S927</accession>
<feature type="region of interest" description="Disordered" evidence="1">
    <location>
        <begin position="1"/>
        <end position="62"/>
    </location>
</feature>
<dbReference type="RefSeq" id="WP_289447495.1">
    <property type="nucleotide sequence ID" value="NZ_JAUCGR010000003.1"/>
</dbReference>
<organism evidence="2 3">
    <name type="scientific">Cellulomonas edaphi</name>
    <dbReference type="NCBI Taxonomy" id="3053468"/>
    <lineage>
        <taxon>Bacteria</taxon>
        <taxon>Bacillati</taxon>
        <taxon>Actinomycetota</taxon>
        <taxon>Actinomycetes</taxon>
        <taxon>Micrococcales</taxon>
        <taxon>Cellulomonadaceae</taxon>
        <taxon>Cellulomonas</taxon>
    </lineage>
</organism>
<comment type="caution">
    <text evidence="2">The sequence shown here is derived from an EMBL/GenBank/DDBJ whole genome shotgun (WGS) entry which is preliminary data.</text>
</comment>
<feature type="compositionally biased region" description="Polar residues" evidence="1">
    <location>
        <begin position="35"/>
        <end position="50"/>
    </location>
</feature>
<dbReference type="EMBL" id="JAUCGR010000003">
    <property type="protein sequence ID" value="MDM7832044.1"/>
    <property type="molecule type" value="Genomic_DNA"/>
</dbReference>
<feature type="compositionally biased region" description="Basic and acidic residues" evidence="1">
    <location>
        <begin position="1"/>
        <end position="26"/>
    </location>
</feature>
<reference evidence="2 3" key="1">
    <citation type="submission" date="2023-06" db="EMBL/GenBank/DDBJ databases">
        <title>Cellulomonas sp. MW9 Whole genome sequence.</title>
        <authorList>
            <person name="Park S."/>
        </authorList>
    </citation>
    <scope>NUCLEOTIDE SEQUENCE [LARGE SCALE GENOMIC DNA]</scope>
    <source>
        <strain evidence="2 3">MW9</strain>
    </source>
</reference>
<evidence type="ECO:0000256" key="1">
    <source>
        <dbReference type="SAM" id="MobiDB-lite"/>
    </source>
</evidence>
<proteinExistence type="predicted"/>